<dbReference type="InterPro" id="IPR057302">
    <property type="entry name" value="Rrp5_S1"/>
</dbReference>
<dbReference type="InterPro" id="IPR045209">
    <property type="entry name" value="Rrp5"/>
</dbReference>
<feature type="region of interest" description="Disordered" evidence="6">
    <location>
        <begin position="16"/>
        <end position="35"/>
    </location>
</feature>
<comment type="caution">
    <text evidence="8">The sequence shown here is derived from an EMBL/GenBank/DDBJ whole genome shotgun (WGS) entry which is preliminary data.</text>
</comment>
<dbReference type="Proteomes" id="UP001187531">
    <property type="component" value="Unassembled WGS sequence"/>
</dbReference>
<sequence>MSLDFPRGGSEAIVAARKKNFGKRPKSGNLFKKSELHRKKKTKKLKIVAKDHYEEDYLEPSKKKKLKNKKVPEDLPQENASNLTHNLLSADMKILGKIMAISDLHLLVSLPGRIVGKVPITNVSTPYTEALKNITNEVEATRMRDQVIKDLGGMFEIGQSVVVNVVHPKADEKLSVELSLDPKDVNTNIPSSHVTERKILVGAIQSIEDHGYVVDLGIRNARAFLGKTDTPLEEDDSYGIGQVIEVGVKKAVHAGGITNANLTTMPDKLNKWRRLTLEEDSDFIIDAILPGTIVDAVIEQAIPEGLKLSFYSSEGYVHQDHFPGLFDTNEKYTSGDKVQATILYTLPIVKTIHLSLTESGETAETSETGEGGYKVGDILKKAVVVSSNSTGVFLRLGNRARGFVPTRHLHSQEHSNNKIQAAHPIGSKRKCRIIHWAQMDRTFICTMKEDLLKTPCITLEELSVGQVLTCKVKERLKHGVVVFIGISKHFQGYIPRIFWDDATHRKKESKLQPGAELQCRVLSVDPAKRRLHLTNKKSIVKSQQPILAEFEDFEEGVEQLGTVVAVKREGAVIGFYNDITGFLPNSQVLKDKIVEPREFFRLGQVVKTRVISLIPEENRMVLSMLPPGIESKLTPDASAETSEEINIARSAENSLERAAIYNCIIEHIDKKGIKITIDNVKGMIPIGHISDFERLNEKLVKTYEEGDVVEAVCLSKEKLVFSMKESQINLAKNGLYPKDLMSVEGMILPLVAVSFKQFGIFCEAIGLDKQILMHKKSLPVTAVSQGWPCVWNINKYATISARIGQPKNEGISAIPVSRPSIEYTRDSFENFMTVYERLYQCLTRQMEFKLGKRLEVQVVESRDNEVDLKSSDGSSYILLREPSIEKYYQEGSNIEVYTVWMSPESEKVFVTDKKAIGELLQTVDKAVDLDEDSKHPVVVVHKDENVTIACSLGSAGHRIVCLPQKWDINDYVFQSKEENLYKVGFVYDAVIQGNLDEFSLGLLQQQVQQKKLVTRMLWPKRFEEFSLRKSTKQRTSEVKFVNYGLDEIEPKRKLKVSESSDVTKFQRERTVSEKLLTKKQKTIPSDDGMSDEEVKATATDTGLDETEPKRKRKVSESPNVTQSQKRKDSEKLLLKKEKKVMIADDFTIETVEAPCINVGDFSWDVKTLPIETVSKEESDSDQESENERSSKKVSKKKADRLQAAKEEERQISEIERTLMNPDRLPQSTDDFDRLLISSPNSSIIWIKYMAYHLEQTEIEKARAVARRALKVINFREENEKLNVWMALLNLENMYGTPESMKEVFAEAVVSNDSLKVYQQTSLMLATSGKIEQAEEMYSTMMKKFKTDKTVWMSAFLFFMKSNQPEKAKNALDRSLKSLEKRHHVSVIVRYAQMEMKHGDFERGKTMYETLLSTYPKRTDIWLVYIDALAKVNYIDEARNVLERAVALQLPPKKMKIFFHKYVEFEQTYGDPEKVDYVRRKAVEYVEKSSGEPIET</sequence>
<protein>
    <recommendedName>
        <fullName evidence="7">S1 motif domain-containing protein</fullName>
    </recommendedName>
</protein>
<evidence type="ECO:0000256" key="2">
    <source>
        <dbReference type="ARBA" id="ARBA00022552"/>
    </source>
</evidence>
<evidence type="ECO:0000256" key="1">
    <source>
        <dbReference type="ARBA" id="ARBA00004604"/>
    </source>
</evidence>
<keyword evidence="9" id="KW-1185">Reference proteome</keyword>
<dbReference type="FunFam" id="1.25.40.10:FF:000065">
    <property type="entry name" value="Programmed cell death 11"/>
    <property type="match status" value="1"/>
</dbReference>
<evidence type="ECO:0000256" key="3">
    <source>
        <dbReference type="ARBA" id="ARBA00022553"/>
    </source>
</evidence>
<dbReference type="Gene3D" id="1.25.40.10">
    <property type="entry name" value="Tetratricopeptide repeat domain"/>
    <property type="match status" value="1"/>
</dbReference>
<dbReference type="InterPro" id="IPR011990">
    <property type="entry name" value="TPR-like_helical_dom_sf"/>
</dbReference>
<feature type="region of interest" description="Disordered" evidence="6">
    <location>
        <begin position="1173"/>
        <end position="1211"/>
    </location>
</feature>
<feature type="domain" description="S1 motif" evidence="7">
    <location>
        <begin position="658"/>
        <end position="733"/>
    </location>
</feature>
<gene>
    <name evidence="8" type="ORF">QYM36_013261</name>
</gene>
<comment type="subcellular location">
    <subcellularLocation>
        <location evidence="1">Nucleus</location>
        <location evidence="1">Nucleolus</location>
    </subcellularLocation>
</comment>
<dbReference type="SUPFAM" id="SSF50249">
    <property type="entry name" value="Nucleic acid-binding proteins"/>
    <property type="match status" value="6"/>
</dbReference>
<feature type="compositionally biased region" description="Basic residues" evidence="6">
    <location>
        <begin position="16"/>
        <end position="26"/>
    </location>
</feature>
<keyword evidence="2" id="KW-0698">rRNA processing</keyword>
<dbReference type="Gene3D" id="2.40.50.140">
    <property type="entry name" value="Nucleic acid-binding proteins"/>
    <property type="match status" value="6"/>
</dbReference>
<dbReference type="InterPro" id="IPR055430">
    <property type="entry name" value="HAT_Syf1_CNRKL1_C"/>
</dbReference>
<keyword evidence="3" id="KW-0597">Phosphoprotein</keyword>
<dbReference type="GO" id="GO:0032040">
    <property type="term" value="C:small-subunit processome"/>
    <property type="evidence" value="ECO:0007669"/>
    <property type="project" value="TreeGrafter"/>
</dbReference>
<dbReference type="GO" id="GO:0006364">
    <property type="term" value="P:rRNA processing"/>
    <property type="evidence" value="ECO:0007669"/>
    <property type="project" value="UniProtKB-KW"/>
</dbReference>
<feature type="domain" description="S1 motif" evidence="7">
    <location>
        <begin position="556"/>
        <end position="625"/>
    </location>
</feature>
<dbReference type="Pfam" id="PF23231">
    <property type="entry name" value="HAT_Syf1_CNRKL1_C"/>
    <property type="match status" value="1"/>
</dbReference>
<evidence type="ECO:0000313" key="8">
    <source>
        <dbReference type="EMBL" id="KAK2709532.1"/>
    </source>
</evidence>
<dbReference type="CDD" id="cd05693">
    <property type="entry name" value="S1_Rrp5_repeat_hs1_sc1"/>
    <property type="match status" value="1"/>
</dbReference>
<feature type="domain" description="S1 motif" evidence="7">
    <location>
        <begin position="91"/>
        <end position="181"/>
    </location>
</feature>
<dbReference type="InterPro" id="IPR003107">
    <property type="entry name" value="HAT"/>
</dbReference>
<organism evidence="8 9">
    <name type="scientific">Artemia franciscana</name>
    <name type="common">Brine shrimp</name>
    <name type="synonym">Artemia sanfranciscana</name>
    <dbReference type="NCBI Taxonomy" id="6661"/>
    <lineage>
        <taxon>Eukaryota</taxon>
        <taxon>Metazoa</taxon>
        <taxon>Ecdysozoa</taxon>
        <taxon>Arthropoda</taxon>
        <taxon>Crustacea</taxon>
        <taxon>Branchiopoda</taxon>
        <taxon>Anostraca</taxon>
        <taxon>Artemiidae</taxon>
        <taxon>Artemia</taxon>
    </lineage>
</organism>
<dbReference type="Pfam" id="PF23459">
    <property type="entry name" value="S1_RRP5"/>
    <property type="match status" value="1"/>
</dbReference>
<dbReference type="EMBL" id="JAVRJZ010000017">
    <property type="protein sequence ID" value="KAK2709532.1"/>
    <property type="molecule type" value="Genomic_DNA"/>
</dbReference>
<feature type="region of interest" description="Disordered" evidence="6">
    <location>
        <begin position="1076"/>
        <end position="1129"/>
    </location>
</feature>
<dbReference type="InterPro" id="IPR012340">
    <property type="entry name" value="NA-bd_OB-fold"/>
</dbReference>
<keyword evidence="4" id="KW-0677">Repeat</keyword>
<feature type="domain" description="S1 motif" evidence="7">
    <location>
        <begin position="376"/>
        <end position="448"/>
    </location>
</feature>
<dbReference type="SUPFAM" id="SSF48452">
    <property type="entry name" value="TPR-like"/>
    <property type="match status" value="1"/>
</dbReference>
<dbReference type="PANTHER" id="PTHR23270:SF10">
    <property type="entry name" value="PROTEIN RRP5 HOMOLOG"/>
    <property type="match status" value="1"/>
</dbReference>
<feature type="domain" description="S1 motif" evidence="7">
    <location>
        <begin position="465"/>
        <end position="536"/>
    </location>
</feature>
<dbReference type="GO" id="GO:0003723">
    <property type="term" value="F:RNA binding"/>
    <property type="evidence" value="ECO:0007669"/>
    <property type="project" value="TreeGrafter"/>
</dbReference>
<dbReference type="InterPro" id="IPR048059">
    <property type="entry name" value="Rrp5_S1_rpt_hs1_sc1"/>
</dbReference>
<dbReference type="FunFam" id="2.40.50.140:FF:000103">
    <property type="entry name" value="protein RRP5 homolog"/>
    <property type="match status" value="1"/>
</dbReference>
<reference evidence="8" key="1">
    <citation type="submission" date="2023-07" db="EMBL/GenBank/DDBJ databases">
        <title>Chromosome-level genome assembly of Artemia franciscana.</title>
        <authorList>
            <person name="Jo E."/>
        </authorList>
    </citation>
    <scope>NUCLEOTIDE SEQUENCE</scope>
    <source>
        <tissue evidence="8">Whole body</tissue>
    </source>
</reference>
<dbReference type="SMART" id="SM00386">
    <property type="entry name" value="HAT"/>
    <property type="match status" value="5"/>
</dbReference>
<feature type="compositionally biased region" description="Basic and acidic residues" evidence="6">
    <location>
        <begin position="1199"/>
        <end position="1211"/>
    </location>
</feature>
<evidence type="ECO:0000256" key="6">
    <source>
        <dbReference type="SAM" id="MobiDB-lite"/>
    </source>
</evidence>
<evidence type="ECO:0000256" key="4">
    <source>
        <dbReference type="ARBA" id="ARBA00022737"/>
    </source>
</evidence>
<name>A0AA88HPQ0_ARTSF</name>
<dbReference type="Pfam" id="PF00575">
    <property type="entry name" value="S1"/>
    <property type="match status" value="1"/>
</dbReference>
<dbReference type="PROSITE" id="PS50126">
    <property type="entry name" value="S1"/>
    <property type="match status" value="5"/>
</dbReference>
<evidence type="ECO:0000256" key="5">
    <source>
        <dbReference type="ARBA" id="ARBA00023242"/>
    </source>
</evidence>
<keyword evidence="5" id="KW-0539">Nucleus</keyword>
<evidence type="ECO:0000259" key="7">
    <source>
        <dbReference type="PROSITE" id="PS50126"/>
    </source>
</evidence>
<proteinExistence type="predicted"/>
<dbReference type="PANTHER" id="PTHR23270">
    <property type="entry name" value="PROGRAMMED CELL DEATH PROTEIN 11 PRE-RRNA PROCESSING PROTEIN RRP5"/>
    <property type="match status" value="1"/>
</dbReference>
<dbReference type="InterPro" id="IPR003029">
    <property type="entry name" value="S1_domain"/>
</dbReference>
<accession>A0AA88HPQ0</accession>
<dbReference type="SMART" id="SM00316">
    <property type="entry name" value="S1"/>
    <property type="match status" value="7"/>
</dbReference>
<evidence type="ECO:0000313" key="9">
    <source>
        <dbReference type="Proteomes" id="UP001187531"/>
    </source>
</evidence>